<dbReference type="PANTHER" id="PTHR12151:SF25">
    <property type="entry name" value="LINALOOL DEHYDRATASE_ISOMERASE DOMAIN-CONTAINING PROTEIN"/>
    <property type="match status" value="1"/>
</dbReference>
<dbReference type="AlphaFoldDB" id="A0A7G5BYW7"/>
<keyword evidence="3" id="KW-0479">Metal-binding</keyword>
<dbReference type="InterPro" id="IPR003782">
    <property type="entry name" value="SCO1/SenC"/>
</dbReference>
<dbReference type="PANTHER" id="PTHR12151">
    <property type="entry name" value="ELECTRON TRANSPORT PROTIN SCO1/SENC FAMILY MEMBER"/>
    <property type="match status" value="1"/>
</dbReference>
<organism evidence="6 7">
    <name type="scientific">Cohnella cholangitidis</name>
    <dbReference type="NCBI Taxonomy" id="2598458"/>
    <lineage>
        <taxon>Bacteria</taxon>
        <taxon>Bacillati</taxon>
        <taxon>Bacillota</taxon>
        <taxon>Bacilli</taxon>
        <taxon>Bacillales</taxon>
        <taxon>Paenibacillaceae</taxon>
        <taxon>Cohnella</taxon>
    </lineage>
</organism>
<name>A0A7G5BYW7_9BACL</name>
<gene>
    <name evidence="6" type="ORF">FPL14_13810</name>
</gene>
<dbReference type="PROSITE" id="PS51352">
    <property type="entry name" value="THIOREDOXIN_2"/>
    <property type="match status" value="1"/>
</dbReference>
<evidence type="ECO:0000256" key="3">
    <source>
        <dbReference type="PIRSR" id="PIRSR603782-1"/>
    </source>
</evidence>
<dbReference type="Pfam" id="PF02630">
    <property type="entry name" value="SCO1-SenC"/>
    <property type="match status" value="1"/>
</dbReference>
<keyword evidence="2 3" id="KW-0186">Copper</keyword>
<feature type="binding site" evidence="3">
    <location>
        <position position="81"/>
    </location>
    <ligand>
        <name>Cu cation</name>
        <dbReference type="ChEBI" id="CHEBI:23378"/>
    </ligand>
</feature>
<evidence type="ECO:0000259" key="5">
    <source>
        <dbReference type="PROSITE" id="PS51352"/>
    </source>
</evidence>
<keyword evidence="7" id="KW-1185">Reference proteome</keyword>
<feature type="disulfide bond" description="Redox-active" evidence="4">
    <location>
        <begin position="81"/>
        <end position="85"/>
    </location>
</feature>
<feature type="domain" description="Thioredoxin" evidence="5">
    <location>
        <begin position="43"/>
        <end position="209"/>
    </location>
</feature>
<accession>A0A7G5BYW7</accession>
<dbReference type="InterPro" id="IPR013766">
    <property type="entry name" value="Thioredoxin_domain"/>
</dbReference>
<evidence type="ECO:0000256" key="2">
    <source>
        <dbReference type="ARBA" id="ARBA00023008"/>
    </source>
</evidence>
<dbReference type="SUPFAM" id="SSF52833">
    <property type="entry name" value="Thioredoxin-like"/>
    <property type="match status" value="1"/>
</dbReference>
<dbReference type="RefSeq" id="WP_182303550.1">
    <property type="nucleotide sequence ID" value="NZ_CP041969.1"/>
</dbReference>
<dbReference type="EMBL" id="CP041969">
    <property type="protein sequence ID" value="QMV42151.1"/>
    <property type="molecule type" value="Genomic_DNA"/>
</dbReference>
<dbReference type="Gene3D" id="3.40.30.10">
    <property type="entry name" value="Glutaredoxin"/>
    <property type="match status" value="1"/>
</dbReference>
<comment type="similarity">
    <text evidence="1">Belongs to the SCO1/2 family.</text>
</comment>
<dbReference type="CDD" id="cd02968">
    <property type="entry name" value="SCO"/>
    <property type="match status" value="1"/>
</dbReference>
<dbReference type="InterPro" id="IPR036249">
    <property type="entry name" value="Thioredoxin-like_sf"/>
</dbReference>
<feature type="binding site" evidence="3">
    <location>
        <position position="171"/>
    </location>
    <ligand>
        <name>Cu cation</name>
        <dbReference type="ChEBI" id="CHEBI:23378"/>
    </ligand>
</feature>
<proteinExistence type="inferred from homology"/>
<dbReference type="Proteomes" id="UP000515679">
    <property type="component" value="Chromosome"/>
</dbReference>
<dbReference type="GO" id="GO:0046872">
    <property type="term" value="F:metal ion binding"/>
    <property type="evidence" value="ECO:0007669"/>
    <property type="project" value="UniProtKB-KW"/>
</dbReference>
<dbReference type="KEGG" id="cchl:FPL14_13810"/>
<reference evidence="6 7" key="1">
    <citation type="submission" date="2019-07" db="EMBL/GenBank/DDBJ databases">
        <authorList>
            <person name="Kim J.K."/>
            <person name="Cheong H.-M."/>
            <person name="Choi Y."/>
            <person name="Hwang K.J."/>
            <person name="Lee S."/>
            <person name="Choi C."/>
        </authorList>
    </citation>
    <scope>NUCLEOTIDE SEQUENCE [LARGE SCALE GENOMIC DNA]</scope>
    <source>
        <strain evidence="6 7">KS 22</strain>
    </source>
</reference>
<sequence length="211" mass="23646">MRAIRPHTLAAVVVVLFGIVLFYTGTDGFTAYTAESARVNRLVKSQPSFPEATLEDSKGRSYSISEFAGKYTFITFFYSSCPTVCVELEQNMAEVYDRIPDSRRGRDIVFLSISFDPARDDPARLEEYRTFFDSDGETWRMARINNRLELDRLLNEFGVTVIPDGNGGFAHNSAFYLVDPRGKLIDVMDYEATVEASEKVMRLLGQGAGGS</sequence>
<evidence type="ECO:0000313" key="7">
    <source>
        <dbReference type="Proteomes" id="UP000515679"/>
    </source>
</evidence>
<evidence type="ECO:0000313" key="6">
    <source>
        <dbReference type="EMBL" id="QMV42151.1"/>
    </source>
</evidence>
<evidence type="ECO:0000256" key="4">
    <source>
        <dbReference type="PIRSR" id="PIRSR603782-2"/>
    </source>
</evidence>
<feature type="binding site" evidence="3">
    <location>
        <position position="85"/>
    </location>
    <ligand>
        <name>Cu cation</name>
        <dbReference type="ChEBI" id="CHEBI:23378"/>
    </ligand>
</feature>
<keyword evidence="4" id="KW-1015">Disulfide bond</keyword>
<evidence type="ECO:0000256" key="1">
    <source>
        <dbReference type="ARBA" id="ARBA00010996"/>
    </source>
</evidence>
<protein>
    <submittedName>
        <fullName evidence="6">SCO family protein</fullName>
    </submittedName>
</protein>